<name>A0A9P6H696_9AGAM</name>
<reference evidence="1" key="1">
    <citation type="journal article" date="2020" name="Nat. Commun.">
        <title>Large-scale genome sequencing of mycorrhizal fungi provides insights into the early evolution of symbiotic traits.</title>
        <authorList>
            <person name="Miyauchi S."/>
            <person name="Kiss E."/>
            <person name="Kuo A."/>
            <person name="Drula E."/>
            <person name="Kohler A."/>
            <person name="Sanchez-Garcia M."/>
            <person name="Morin E."/>
            <person name="Andreopoulos B."/>
            <person name="Barry K.W."/>
            <person name="Bonito G."/>
            <person name="Buee M."/>
            <person name="Carver A."/>
            <person name="Chen C."/>
            <person name="Cichocki N."/>
            <person name="Clum A."/>
            <person name="Culley D."/>
            <person name="Crous P.W."/>
            <person name="Fauchery L."/>
            <person name="Girlanda M."/>
            <person name="Hayes R.D."/>
            <person name="Keri Z."/>
            <person name="LaButti K."/>
            <person name="Lipzen A."/>
            <person name="Lombard V."/>
            <person name="Magnuson J."/>
            <person name="Maillard F."/>
            <person name="Murat C."/>
            <person name="Nolan M."/>
            <person name="Ohm R.A."/>
            <person name="Pangilinan J."/>
            <person name="Pereira M.F."/>
            <person name="Perotto S."/>
            <person name="Peter M."/>
            <person name="Pfister S."/>
            <person name="Riley R."/>
            <person name="Sitrit Y."/>
            <person name="Stielow J.B."/>
            <person name="Szollosi G."/>
            <person name="Zifcakova L."/>
            <person name="Stursova M."/>
            <person name="Spatafora J.W."/>
            <person name="Tedersoo L."/>
            <person name="Vaario L.M."/>
            <person name="Yamada A."/>
            <person name="Yan M."/>
            <person name="Wang P."/>
            <person name="Xu J."/>
            <person name="Bruns T."/>
            <person name="Baldrian P."/>
            <person name="Vilgalys R."/>
            <person name="Dunand C."/>
            <person name="Henrissat B."/>
            <person name="Grigoriev I.V."/>
            <person name="Hibbett D."/>
            <person name="Nagy L.G."/>
            <person name="Martin F.M."/>
        </authorList>
    </citation>
    <scope>NUCLEOTIDE SEQUENCE</scope>
    <source>
        <strain evidence="1">UH-Tt-Lm1</strain>
    </source>
</reference>
<evidence type="ECO:0000313" key="2">
    <source>
        <dbReference type="Proteomes" id="UP000736335"/>
    </source>
</evidence>
<reference evidence="1" key="2">
    <citation type="submission" date="2020-11" db="EMBL/GenBank/DDBJ databases">
        <authorList>
            <consortium name="DOE Joint Genome Institute"/>
            <person name="Kuo A."/>
            <person name="Miyauchi S."/>
            <person name="Kiss E."/>
            <person name="Drula E."/>
            <person name="Kohler A."/>
            <person name="Sanchez-Garcia M."/>
            <person name="Andreopoulos B."/>
            <person name="Barry K.W."/>
            <person name="Bonito G."/>
            <person name="Buee M."/>
            <person name="Carver A."/>
            <person name="Chen C."/>
            <person name="Cichocki N."/>
            <person name="Clum A."/>
            <person name="Culley D."/>
            <person name="Crous P.W."/>
            <person name="Fauchery L."/>
            <person name="Girlanda M."/>
            <person name="Hayes R."/>
            <person name="Keri Z."/>
            <person name="Labutti K."/>
            <person name="Lipzen A."/>
            <person name="Lombard V."/>
            <person name="Magnuson J."/>
            <person name="Maillard F."/>
            <person name="Morin E."/>
            <person name="Murat C."/>
            <person name="Nolan M."/>
            <person name="Ohm R."/>
            <person name="Pangilinan J."/>
            <person name="Pereira M."/>
            <person name="Perotto S."/>
            <person name="Peter M."/>
            <person name="Riley R."/>
            <person name="Sitrit Y."/>
            <person name="Stielow B."/>
            <person name="Szollosi G."/>
            <person name="Zifcakova L."/>
            <person name="Stursova M."/>
            <person name="Spatafora J.W."/>
            <person name="Tedersoo L."/>
            <person name="Vaario L.-M."/>
            <person name="Yamada A."/>
            <person name="Yan M."/>
            <person name="Wang P."/>
            <person name="Xu J."/>
            <person name="Bruns T."/>
            <person name="Baldrian P."/>
            <person name="Vilgalys R."/>
            <person name="Henrissat B."/>
            <person name="Grigoriev I.V."/>
            <person name="Hibbett D."/>
            <person name="Nagy L.G."/>
            <person name="Martin F.M."/>
        </authorList>
    </citation>
    <scope>NUCLEOTIDE SEQUENCE</scope>
    <source>
        <strain evidence="1">UH-Tt-Lm1</strain>
    </source>
</reference>
<proteinExistence type="predicted"/>
<protein>
    <submittedName>
        <fullName evidence="1">Uncharacterized protein</fullName>
    </submittedName>
</protein>
<accession>A0A9P6H696</accession>
<dbReference type="Proteomes" id="UP000736335">
    <property type="component" value="Unassembled WGS sequence"/>
</dbReference>
<keyword evidence="2" id="KW-1185">Reference proteome</keyword>
<evidence type="ECO:0000313" key="1">
    <source>
        <dbReference type="EMBL" id="KAF9780418.1"/>
    </source>
</evidence>
<dbReference type="EMBL" id="WIUZ02000016">
    <property type="protein sequence ID" value="KAF9780418.1"/>
    <property type="molecule type" value="Genomic_DNA"/>
</dbReference>
<dbReference type="AlphaFoldDB" id="A0A9P6H696"/>
<organism evidence="1 2">
    <name type="scientific">Thelephora terrestris</name>
    <dbReference type="NCBI Taxonomy" id="56493"/>
    <lineage>
        <taxon>Eukaryota</taxon>
        <taxon>Fungi</taxon>
        <taxon>Dikarya</taxon>
        <taxon>Basidiomycota</taxon>
        <taxon>Agaricomycotina</taxon>
        <taxon>Agaricomycetes</taxon>
        <taxon>Thelephorales</taxon>
        <taxon>Thelephoraceae</taxon>
        <taxon>Thelephora</taxon>
    </lineage>
</organism>
<sequence length="111" mass="13083">MPHLLPATIYQSHTVPTSSHDIHTRTRQLMGDSIKGNTNEQESAPLRIDQKCLQDALRGFFQPIKNEDPRLDFYTMYKREATEYDIDHVKKYDEDLNTTLIFQTRPLFRDL</sequence>
<gene>
    <name evidence="1" type="ORF">BJ322DRAFT_1112420</name>
</gene>
<comment type="caution">
    <text evidence="1">The sequence shown here is derived from an EMBL/GenBank/DDBJ whole genome shotgun (WGS) entry which is preliminary data.</text>
</comment>